<evidence type="ECO:0000313" key="1">
    <source>
        <dbReference type="EMBL" id="JAI08435.1"/>
    </source>
</evidence>
<protein>
    <submittedName>
        <fullName evidence="1">Uncharacterized protein</fullName>
    </submittedName>
</protein>
<organism evidence="1">
    <name type="scientific">Anguilla anguilla</name>
    <name type="common">European freshwater eel</name>
    <name type="synonym">Muraena anguilla</name>
    <dbReference type="NCBI Taxonomy" id="7936"/>
    <lineage>
        <taxon>Eukaryota</taxon>
        <taxon>Metazoa</taxon>
        <taxon>Chordata</taxon>
        <taxon>Craniata</taxon>
        <taxon>Vertebrata</taxon>
        <taxon>Euteleostomi</taxon>
        <taxon>Actinopterygii</taxon>
        <taxon>Neopterygii</taxon>
        <taxon>Teleostei</taxon>
        <taxon>Anguilliformes</taxon>
        <taxon>Anguillidae</taxon>
        <taxon>Anguilla</taxon>
    </lineage>
</organism>
<sequence length="14" mass="1767">MQHSHLIWRGNFQL</sequence>
<name>A0A0E9Y0M4_ANGAN</name>
<accession>A0A0E9Y0M4</accession>
<proteinExistence type="predicted"/>
<dbReference type="EMBL" id="GBXM01000143">
    <property type="protein sequence ID" value="JAI08435.1"/>
    <property type="molecule type" value="Transcribed_RNA"/>
</dbReference>
<reference evidence="1" key="1">
    <citation type="submission" date="2014-11" db="EMBL/GenBank/DDBJ databases">
        <authorList>
            <person name="Amaro Gonzalez C."/>
        </authorList>
    </citation>
    <scope>NUCLEOTIDE SEQUENCE</scope>
</reference>
<reference evidence="1" key="2">
    <citation type="journal article" date="2015" name="Fish Shellfish Immunol.">
        <title>Early steps in the European eel (Anguilla anguilla)-Vibrio vulnificus interaction in the gills: Role of the RtxA13 toxin.</title>
        <authorList>
            <person name="Callol A."/>
            <person name="Pajuelo D."/>
            <person name="Ebbesson L."/>
            <person name="Teles M."/>
            <person name="MacKenzie S."/>
            <person name="Amaro C."/>
        </authorList>
    </citation>
    <scope>NUCLEOTIDE SEQUENCE</scope>
</reference>